<comment type="caution">
    <text evidence="14">The sequence shown here is derived from an EMBL/GenBank/DDBJ whole genome shotgun (WGS) entry which is preliminary data.</text>
</comment>
<keyword evidence="6 12" id="KW-0472">Membrane</keyword>
<sequence>WTLSDVLMCTASILNLVAISVDRYFIILHAMVYTQKRNAKLMLLMILVVWCISAVISIPPLFGWGKPSSRLKIYQTCQVSTDLKYQIYATVFSFYLPATAMIIIYIAIFRAAAHIKKRELETSCRAQFHPGPSLTLTPDTKHQDPLVHNSSCGNKNSTDSSVMNDWSCKKNSSSTNNNNNSNNYLIKNSKNSTKNLKNILNIIVNPFDKRDTKNKKPSKKSKTKSTSESDQGSFESKLANSTGSSNEHIDKKTPQKDPSQLNTMVTTSINQNHSASHVTISAMAGSRRNSIGKKFSRRLTQAFSGFKRNSSQPTIHGKNQKATQTLGVIMGCFMLCWLPFFILALIKPIGLGNGYSIGDYVPQWLDAFLLWLGYFNSALNPMIYARFNREFRKPFVEILCFRCRGINNKLRDEERKKMFEFPSHGRSSISHANLASNVYSQPLVSSSNLQALSAQNSIPKTQSDTIKIGDEAEPPLLDISACKEHIEQDKKRFFYGTDKPPLEENCDQFFGSNHNCVRQTSVETSTKKELNHVNLSINLAQDHLVERNQVEDDELSESENNELEPLRDVPKRTAKLKAINNSSTRSSIITNDSSFYNDSTSSILQPLEDSSSMLSTSYLKSIDSTSLDSKKLSSLKNIGSKVKPRLKSKKTDSMDSSIPNSSLNSSYSNAATTPNVIVLASNEISALSDSFSAKTNSICENSTKSETSKQRKLLNSSHLSGSSSKINQKQAPLAYCTHNKQRRSSTSKSNHVNELKTVEDVHELSYLNDRIISDV</sequence>
<feature type="transmembrane region" description="Helical" evidence="12">
    <location>
        <begin position="41"/>
        <end position="65"/>
    </location>
</feature>
<dbReference type="EMBL" id="REGN01012362">
    <property type="protein sequence ID" value="RMZ95609.1"/>
    <property type="molecule type" value="Genomic_DNA"/>
</dbReference>
<keyword evidence="5 10" id="KW-0297">G-protein coupled receptor</keyword>
<keyword evidence="2" id="KW-1003">Cell membrane</keyword>
<feature type="compositionally biased region" description="Low complexity" evidence="11">
    <location>
        <begin position="169"/>
        <end position="188"/>
    </location>
</feature>
<feature type="region of interest" description="Disordered" evidence="11">
    <location>
        <begin position="698"/>
        <end position="730"/>
    </location>
</feature>
<evidence type="ECO:0000256" key="2">
    <source>
        <dbReference type="ARBA" id="ARBA00022475"/>
    </source>
</evidence>
<accession>A0A3M7P9E4</accession>
<evidence type="ECO:0000256" key="5">
    <source>
        <dbReference type="ARBA" id="ARBA00023040"/>
    </source>
</evidence>
<evidence type="ECO:0000256" key="9">
    <source>
        <dbReference type="ARBA" id="ARBA00023224"/>
    </source>
</evidence>
<dbReference type="PROSITE" id="PS50262">
    <property type="entry name" value="G_PROTEIN_RECEP_F1_2"/>
    <property type="match status" value="1"/>
</dbReference>
<feature type="non-terminal residue" evidence="14">
    <location>
        <position position="1"/>
    </location>
</feature>
<evidence type="ECO:0000256" key="10">
    <source>
        <dbReference type="RuleBase" id="RU000688"/>
    </source>
</evidence>
<dbReference type="STRING" id="10195.A0A3M7P9E4"/>
<dbReference type="PROSITE" id="PS00237">
    <property type="entry name" value="G_PROTEIN_RECEP_F1_1"/>
    <property type="match status" value="1"/>
</dbReference>
<evidence type="ECO:0000313" key="14">
    <source>
        <dbReference type="EMBL" id="RMZ95609.1"/>
    </source>
</evidence>
<dbReference type="GO" id="GO:0043410">
    <property type="term" value="P:positive regulation of MAPK cascade"/>
    <property type="evidence" value="ECO:0007669"/>
    <property type="project" value="TreeGrafter"/>
</dbReference>
<dbReference type="AlphaFoldDB" id="A0A3M7P9E4"/>
<dbReference type="GO" id="GO:0005886">
    <property type="term" value="C:plasma membrane"/>
    <property type="evidence" value="ECO:0007669"/>
    <property type="project" value="UniProtKB-SubCell"/>
</dbReference>
<evidence type="ECO:0000256" key="1">
    <source>
        <dbReference type="ARBA" id="ARBA00004651"/>
    </source>
</evidence>
<evidence type="ECO:0000256" key="12">
    <source>
        <dbReference type="SAM" id="Phobius"/>
    </source>
</evidence>
<dbReference type="GO" id="GO:0071880">
    <property type="term" value="P:adenylate cyclase-activating adrenergic receptor signaling pathway"/>
    <property type="evidence" value="ECO:0007669"/>
    <property type="project" value="TreeGrafter"/>
</dbReference>
<dbReference type="Gene3D" id="1.20.1070.10">
    <property type="entry name" value="Rhodopsin 7-helix transmembrane proteins"/>
    <property type="match status" value="2"/>
</dbReference>
<evidence type="ECO:0000259" key="13">
    <source>
        <dbReference type="PROSITE" id="PS50262"/>
    </source>
</evidence>
<feature type="compositionally biased region" description="Low complexity" evidence="11">
    <location>
        <begin position="713"/>
        <end position="724"/>
    </location>
</feature>
<feature type="transmembrane region" description="Helical" evidence="12">
    <location>
        <begin position="12"/>
        <end position="34"/>
    </location>
</feature>
<keyword evidence="7" id="KW-1015">Disulfide bond</keyword>
<dbReference type="PANTHER" id="PTHR24248">
    <property type="entry name" value="ADRENERGIC RECEPTOR-RELATED G-PROTEIN COUPLED RECEPTOR"/>
    <property type="match status" value="1"/>
</dbReference>
<evidence type="ECO:0000256" key="6">
    <source>
        <dbReference type="ARBA" id="ARBA00023136"/>
    </source>
</evidence>
<keyword evidence="9 10" id="KW-0807">Transducer</keyword>
<name>A0A3M7P9E4_BRAPC</name>
<keyword evidence="8 10" id="KW-0675">Receptor</keyword>
<dbReference type="PRINTS" id="PR00237">
    <property type="entry name" value="GPCRRHODOPSN"/>
</dbReference>
<protein>
    <submittedName>
        <fullName evidence="14">Octopamine receptor</fullName>
    </submittedName>
</protein>
<comment type="similarity">
    <text evidence="10">Belongs to the G-protein coupled receptor 1 family.</text>
</comment>
<keyword evidence="15" id="KW-1185">Reference proteome</keyword>
<reference evidence="14 15" key="1">
    <citation type="journal article" date="2018" name="Sci. Rep.">
        <title>Genomic signatures of local adaptation to the degree of environmental predictability in rotifers.</title>
        <authorList>
            <person name="Franch-Gras L."/>
            <person name="Hahn C."/>
            <person name="Garcia-Roger E.M."/>
            <person name="Carmona M.J."/>
            <person name="Serra M."/>
            <person name="Gomez A."/>
        </authorList>
    </citation>
    <scope>NUCLEOTIDE SEQUENCE [LARGE SCALE GENOMIC DNA]</scope>
    <source>
        <strain evidence="14">HYR1</strain>
    </source>
</reference>
<feature type="region of interest" description="Disordered" evidence="11">
    <location>
        <begin position="208"/>
        <end position="260"/>
    </location>
</feature>
<feature type="transmembrane region" description="Helical" evidence="12">
    <location>
        <begin position="326"/>
        <end position="347"/>
    </location>
</feature>
<evidence type="ECO:0000313" key="15">
    <source>
        <dbReference type="Proteomes" id="UP000276133"/>
    </source>
</evidence>
<feature type="region of interest" description="Disordered" evidence="11">
    <location>
        <begin position="163"/>
        <end position="188"/>
    </location>
</feature>
<feature type="compositionally biased region" description="Low complexity" evidence="11">
    <location>
        <begin position="654"/>
        <end position="667"/>
    </location>
</feature>
<keyword evidence="3 10" id="KW-0812">Transmembrane</keyword>
<comment type="subcellular location">
    <subcellularLocation>
        <location evidence="1">Cell membrane</location>
        <topology evidence="1">Multi-pass membrane protein</topology>
    </subcellularLocation>
</comment>
<dbReference type="GO" id="GO:0004993">
    <property type="term" value="F:G protein-coupled serotonin receptor activity"/>
    <property type="evidence" value="ECO:0007669"/>
    <property type="project" value="UniProtKB-ARBA"/>
</dbReference>
<dbReference type="InterPro" id="IPR000276">
    <property type="entry name" value="GPCR_Rhodpsn"/>
</dbReference>
<feature type="region of interest" description="Disordered" evidence="11">
    <location>
        <begin position="641"/>
        <end position="667"/>
    </location>
</feature>
<keyword evidence="4 12" id="KW-1133">Transmembrane helix</keyword>
<feature type="region of interest" description="Disordered" evidence="11">
    <location>
        <begin position="550"/>
        <end position="569"/>
    </location>
</feature>
<organism evidence="14 15">
    <name type="scientific">Brachionus plicatilis</name>
    <name type="common">Marine rotifer</name>
    <name type="synonym">Brachionus muelleri</name>
    <dbReference type="NCBI Taxonomy" id="10195"/>
    <lineage>
        <taxon>Eukaryota</taxon>
        <taxon>Metazoa</taxon>
        <taxon>Spiralia</taxon>
        <taxon>Gnathifera</taxon>
        <taxon>Rotifera</taxon>
        <taxon>Eurotatoria</taxon>
        <taxon>Monogononta</taxon>
        <taxon>Pseudotrocha</taxon>
        <taxon>Ploima</taxon>
        <taxon>Brachionidae</taxon>
        <taxon>Brachionus</taxon>
    </lineage>
</organism>
<evidence type="ECO:0000256" key="4">
    <source>
        <dbReference type="ARBA" id="ARBA00022989"/>
    </source>
</evidence>
<dbReference type="Proteomes" id="UP000276133">
    <property type="component" value="Unassembled WGS sequence"/>
</dbReference>
<feature type="transmembrane region" description="Helical" evidence="12">
    <location>
        <begin position="85"/>
        <end position="108"/>
    </location>
</feature>
<evidence type="ECO:0000256" key="11">
    <source>
        <dbReference type="SAM" id="MobiDB-lite"/>
    </source>
</evidence>
<evidence type="ECO:0000256" key="8">
    <source>
        <dbReference type="ARBA" id="ARBA00023170"/>
    </source>
</evidence>
<evidence type="ECO:0000256" key="7">
    <source>
        <dbReference type="ARBA" id="ARBA00023157"/>
    </source>
</evidence>
<feature type="compositionally biased region" description="Basic residues" evidence="11">
    <location>
        <begin position="212"/>
        <end position="223"/>
    </location>
</feature>
<proteinExistence type="inferred from homology"/>
<feature type="compositionally biased region" description="Polar residues" evidence="11">
    <location>
        <begin position="231"/>
        <end position="246"/>
    </location>
</feature>
<gene>
    <name evidence="14" type="ORF">BpHYR1_028667</name>
</gene>
<feature type="compositionally biased region" description="Acidic residues" evidence="11">
    <location>
        <begin position="551"/>
        <end position="562"/>
    </location>
</feature>
<dbReference type="OrthoDB" id="5955450at2759"/>
<feature type="domain" description="G-protein coupled receptors family 1 profile" evidence="13">
    <location>
        <begin position="1"/>
        <end position="384"/>
    </location>
</feature>
<dbReference type="PANTHER" id="PTHR24248:SF199">
    <property type="entry name" value="IP13425P-RELATED"/>
    <property type="match status" value="1"/>
</dbReference>
<dbReference type="InterPro" id="IPR017452">
    <property type="entry name" value="GPCR_Rhodpsn_7TM"/>
</dbReference>
<dbReference type="Pfam" id="PF00001">
    <property type="entry name" value="7tm_1"/>
    <property type="match status" value="1"/>
</dbReference>
<evidence type="ECO:0000256" key="3">
    <source>
        <dbReference type="ARBA" id="ARBA00022692"/>
    </source>
</evidence>
<dbReference type="SUPFAM" id="SSF81321">
    <property type="entry name" value="Family A G protein-coupled receptor-like"/>
    <property type="match status" value="1"/>
</dbReference>